<dbReference type="RefSeq" id="XP_007327784.1">
    <property type="nucleotide sequence ID" value="XM_007327722.1"/>
</dbReference>
<keyword evidence="2 4" id="KW-0863">Zinc-finger</keyword>
<evidence type="ECO:0000256" key="3">
    <source>
        <dbReference type="ARBA" id="ARBA00022833"/>
    </source>
</evidence>
<feature type="compositionally biased region" description="Polar residues" evidence="5">
    <location>
        <begin position="218"/>
        <end position="227"/>
    </location>
</feature>
<gene>
    <name evidence="7" type="ORF">AGABI1DRAFT_83407</name>
</gene>
<dbReference type="HOGENOM" id="CLU_1219391_0_0_1"/>
<dbReference type="InterPro" id="IPR013088">
    <property type="entry name" value="Znf_NHR/GATA"/>
</dbReference>
<dbReference type="EMBL" id="JH971387">
    <property type="protein sequence ID" value="EKM82040.1"/>
    <property type="molecule type" value="Genomic_DNA"/>
</dbReference>
<feature type="compositionally biased region" description="Polar residues" evidence="5">
    <location>
        <begin position="190"/>
        <end position="205"/>
    </location>
</feature>
<evidence type="ECO:0000313" key="8">
    <source>
        <dbReference type="Proteomes" id="UP000008493"/>
    </source>
</evidence>
<reference evidence="8" key="1">
    <citation type="journal article" date="2012" name="Proc. Natl. Acad. Sci. U.S.A.">
        <title>Genome sequence of the button mushroom Agaricus bisporus reveals mechanisms governing adaptation to a humic-rich ecological niche.</title>
        <authorList>
            <person name="Morin E."/>
            <person name="Kohler A."/>
            <person name="Baker A.R."/>
            <person name="Foulongne-Oriol M."/>
            <person name="Lombard V."/>
            <person name="Nagy L.G."/>
            <person name="Ohm R.A."/>
            <person name="Patyshakuliyeva A."/>
            <person name="Brun A."/>
            <person name="Aerts A.L."/>
            <person name="Bailey A.M."/>
            <person name="Billette C."/>
            <person name="Coutinho P.M."/>
            <person name="Deakin G."/>
            <person name="Doddapaneni H."/>
            <person name="Floudas D."/>
            <person name="Grimwood J."/>
            <person name="Hilden K."/>
            <person name="Kuees U."/>
            <person name="LaButti K.M."/>
            <person name="Lapidus A."/>
            <person name="Lindquist E.A."/>
            <person name="Lucas S.M."/>
            <person name="Murat C."/>
            <person name="Riley R.W."/>
            <person name="Salamov A.A."/>
            <person name="Schmutz J."/>
            <person name="Subramanian V."/>
            <person name="Woesten H.A.B."/>
            <person name="Xu J."/>
            <person name="Eastwood D.C."/>
            <person name="Foster G.D."/>
            <person name="Sonnenberg A.S."/>
            <person name="Cullen D."/>
            <person name="de Vries R.P."/>
            <person name="Lundell T."/>
            <person name="Hibbett D.S."/>
            <person name="Henrissat B."/>
            <person name="Burton K.S."/>
            <person name="Kerrigan R.W."/>
            <person name="Challen M.P."/>
            <person name="Grigoriev I.V."/>
            <person name="Martin F."/>
        </authorList>
    </citation>
    <scope>NUCLEOTIDE SEQUENCE [LARGE SCALE GENOMIC DNA]</scope>
    <source>
        <strain evidence="8">JB137-S8 / ATCC MYA-4627 / FGSC 10392</strain>
    </source>
</reference>
<keyword evidence="1" id="KW-0479">Metal-binding</keyword>
<accession>K5Y2F4</accession>
<dbReference type="PROSITE" id="PS50114">
    <property type="entry name" value="GATA_ZN_FINGER_2"/>
    <property type="match status" value="1"/>
</dbReference>
<dbReference type="PANTHER" id="PTHR45658">
    <property type="entry name" value="GATA TRANSCRIPTION FACTOR"/>
    <property type="match status" value="1"/>
</dbReference>
<dbReference type="Pfam" id="PF00320">
    <property type="entry name" value="GATA"/>
    <property type="match status" value="1"/>
</dbReference>
<dbReference type="AlphaFoldDB" id="K5Y2F4"/>
<feature type="domain" description="GATA-type" evidence="6">
    <location>
        <begin position="142"/>
        <end position="177"/>
    </location>
</feature>
<keyword evidence="3" id="KW-0862">Zinc</keyword>
<evidence type="ECO:0000256" key="1">
    <source>
        <dbReference type="ARBA" id="ARBA00022723"/>
    </source>
</evidence>
<evidence type="ECO:0000256" key="2">
    <source>
        <dbReference type="ARBA" id="ARBA00022771"/>
    </source>
</evidence>
<feature type="compositionally biased region" description="Acidic residues" evidence="5">
    <location>
        <begin position="206"/>
        <end position="217"/>
    </location>
</feature>
<sequence>MSAIPPAAVSPGSLDFYKLLDQYRMILDNKEMISNNPNKVPSLDLLEKMIQCATLASHMFEEAAAGESTTSNYSSLMGANGVPAAASNNAREDTKESVLNGPTTNGSSATATGAPAPAPAPTSSGPPGKKQKTDESNPGQGENHGQTCLGCGATSTPEWRRGPMGPRTLCNACGLVYAKMIKKRVREKYNQNGRSNGQTSQQNVVDDSDDSDDDDDTNNYANDRGNN</sequence>
<protein>
    <recommendedName>
        <fullName evidence="6">GATA-type domain-containing protein</fullName>
    </recommendedName>
</protein>
<dbReference type="InParanoid" id="K5Y2F4"/>
<dbReference type="CDD" id="cd00202">
    <property type="entry name" value="ZnF_GATA"/>
    <property type="match status" value="1"/>
</dbReference>
<name>K5Y2F4_AGABU</name>
<evidence type="ECO:0000256" key="4">
    <source>
        <dbReference type="PROSITE-ProRule" id="PRU00094"/>
    </source>
</evidence>
<dbReference type="Proteomes" id="UP000008493">
    <property type="component" value="Unassembled WGS sequence"/>
</dbReference>
<keyword evidence="8" id="KW-1185">Reference proteome</keyword>
<dbReference type="SUPFAM" id="SSF57716">
    <property type="entry name" value="Glucocorticoid receptor-like (DNA-binding domain)"/>
    <property type="match status" value="1"/>
</dbReference>
<dbReference type="PANTHER" id="PTHR45658:SF18">
    <property type="entry name" value="PROTEIN GAT2"/>
    <property type="match status" value="1"/>
</dbReference>
<dbReference type="KEGG" id="abp:AGABI1DRAFT83407"/>
<organism evidence="7 8">
    <name type="scientific">Agaricus bisporus var. burnettii (strain JB137-S8 / ATCC MYA-4627 / FGSC 10392)</name>
    <name type="common">White button mushroom</name>
    <dbReference type="NCBI Taxonomy" id="597362"/>
    <lineage>
        <taxon>Eukaryota</taxon>
        <taxon>Fungi</taxon>
        <taxon>Dikarya</taxon>
        <taxon>Basidiomycota</taxon>
        <taxon>Agaricomycotina</taxon>
        <taxon>Agaricomycetes</taxon>
        <taxon>Agaricomycetidae</taxon>
        <taxon>Agaricales</taxon>
        <taxon>Agaricineae</taxon>
        <taxon>Agaricaceae</taxon>
        <taxon>Agaricus</taxon>
    </lineage>
</organism>
<feature type="region of interest" description="Disordered" evidence="5">
    <location>
        <begin position="187"/>
        <end position="227"/>
    </location>
</feature>
<dbReference type="GO" id="GO:0006355">
    <property type="term" value="P:regulation of DNA-templated transcription"/>
    <property type="evidence" value="ECO:0007669"/>
    <property type="project" value="InterPro"/>
</dbReference>
<proteinExistence type="predicted"/>
<dbReference type="GO" id="GO:0043565">
    <property type="term" value="F:sequence-specific DNA binding"/>
    <property type="evidence" value="ECO:0007669"/>
    <property type="project" value="InterPro"/>
</dbReference>
<evidence type="ECO:0000256" key="5">
    <source>
        <dbReference type="SAM" id="MobiDB-lite"/>
    </source>
</evidence>
<feature type="region of interest" description="Disordered" evidence="5">
    <location>
        <begin position="84"/>
        <end position="149"/>
    </location>
</feature>
<dbReference type="Gene3D" id="3.30.50.10">
    <property type="entry name" value="Erythroid Transcription Factor GATA-1, subunit A"/>
    <property type="match status" value="1"/>
</dbReference>
<dbReference type="OrthoDB" id="2162994at2759"/>
<dbReference type="InterPro" id="IPR051140">
    <property type="entry name" value="GATA_TF"/>
</dbReference>
<dbReference type="SMART" id="SM00401">
    <property type="entry name" value="ZnF_GATA"/>
    <property type="match status" value="1"/>
</dbReference>
<dbReference type="InterPro" id="IPR000679">
    <property type="entry name" value="Znf_GATA"/>
</dbReference>
<feature type="compositionally biased region" description="Polar residues" evidence="5">
    <location>
        <begin position="136"/>
        <end position="146"/>
    </location>
</feature>
<dbReference type="eggNOG" id="KOG1601">
    <property type="taxonomic scope" value="Eukaryota"/>
</dbReference>
<dbReference type="GO" id="GO:0008270">
    <property type="term" value="F:zinc ion binding"/>
    <property type="evidence" value="ECO:0007669"/>
    <property type="project" value="UniProtKB-KW"/>
</dbReference>
<dbReference type="GeneID" id="18831911"/>
<feature type="compositionally biased region" description="Low complexity" evidence="5">
    <location>
        <begin position="101"/>
        <end position="128"/>
    </location>
</feature>
<evidence type="ECO:0000313" key="7">
    <source>
        <dbReference type="EMBL" id="EKM82040.1"/>
    </source>
</evidence>
<evidence type="ECO:0000259" key="6">
    <source>
        <dbReference type="PROSITE" id="PS50114"/>
    </source>
</evidence>